<dbReference type="GO" id="GO:0016020">
    <property type="term" value="C:membrane"/>
    <property type="evidence" value="ECO:0007669"/>
    <property type="project" value="InterPro"/>
</dbReference>
<dbReference type="OrthoDB" id="9814445at2"/>
<name>A0A4Q0MI16_9HYPH</name>
<feature type="transmembrane region" description="Helical" evidence="2">
    <location>
        <begin position="7"/>
        <end position="30"/>
    </location>
</feature>
<comment type="caution">
    <text evidence="3">The sequence shown here is derived from an EMBL/GenBank/DDBJ whole genome shotgun (WGS) entry which is preliminary data.</text>
</comment>
<evidence type="ECO:0000256" key="2">
    <source>
        <dbReference type="SAM" id="Phobius"/>
    </source>
</evidence>
<dbReference type="Pfam" id="PF02325">
    <property type="entry name" value="CCB3_YggT"/>
    <property type="match status" value="1"/>
</dbReference>
<accession>A0A4Q0MI16</accession>
<dbReference type="InterPro" id="IPR003425">
    <property type="entry name" value="CCB3/YggT"/>
</dbReference>
<gene>
    <name evidence="3" type="ORF">EK403_11425</name>
</gene>
<reference evidence="3 4" key="1">
    <citation type="submission" date="2018-12" db="EMBL/GenBank/DDBJ databases">
        <title>bacterium Hansschlegelia zhihuaiae S113.</title>
        <authorList>
            <person name="He J."/>
        </authorList>
    </citation>
    <scope>NUCLEOTIDE SEQUENCE [LARGE SCALE GENOMIC DNA]</scope>
    <source>
        <strain evidence="3 4">S 113</strain>
    </source>
</reference>
<comment type="similarity">
    <text evidence="1">Belongs to the YggT family.</text>
</comment>
<keyword evidence="2" id="KW-0472">Membrane</keyword>
<dbReference type="PANTHER" id="PTHR33219">
    <property type="entry name" value="YLMG HOMOLOG PROTEIN 2, CHLOROPLASTIC"/>
    <property type="match status" value="1"/>
</dbReference>
<keyword evidence="2" id="KW-0812">Transmembrane</keyword>
<feature type="transmembrane region" description="Helical" evidence="2">
    <location>
        <begin position="71"/>
        <end position="92"/>
    </location>
</feature>
<keyword evidence="2" id="KW-1133">Transmembrane helix</keyword>
<evidence type="ECO:0000256" key="1">
    <source>
        <dbReference type="ARBA" id="ARBA00010894"/>
    </source>
</evidence>
<proteinExistence type="inferred from homology"/>
<sequence length="96" mass="11127">MRALLDVILLALQLYVWLLIASAILSWLIAFNVVNTRNSVVSAIWDFLYRITEPLLRPIRNILPYMGGIDISPIILLLIIFFIERLIVLYLYPNVL</sequence>
<evidence type="ECO:0000313" key="4">
    <source>
        <dbReference type="Proteomes" id="UP000289708"/>
    </source>
</evidence>
<dbReference type="PANTHER" id="PTHR33219:SF14">
    <property type="entry name" value="PROTEIN COFACTOR ASSEMBLY OF COMPLEX C SUBUNIT B CCB3, CHLOROPLASTIC-RELATED"/>
    <property type="match status" value="1"/>
</dbReference>
<dbReference type="Proteomes" id="UP000289708">
    <property type="component" value="Unassembled WGS sequence"/>
</dbReference>
<dbReference type="AlphaFoldDB" id="A0A4Q0MI16"/>
<organism evidence="3 4">
    <name type="scientific">Hansschlegelia zhihuaiae</name>
    <dbReference type="NCBI Taxonomy" id="405005"/>
    <lineage>
        <taxon>Bacteria</taxon>
        <taxon>Pseudomonadati</taxon>
        <taxon>Pseudomonadota</taxon>
        <taxon>Alphaproteobacteria</taxon>
        <taxon>Hyphomicrobiales</taxon>
        <taxon>Methylopilaceae</taxon>
        <taxon>Hansschlegelia</taxon>
    </lineage>
</organism>
<evidence type="ECO:0000313" key="3">
    <source>
        <dbReference type="EMBL" id="RXF73094.1"/>
    </source>
</evidence>
<dbReference type="RefSeq" id="WP_128777625.1">
    <property type="nucleotide sequence ID" value="NZ_RYFI01000010.1"/>
</dbReference>
<dbReference type="EMBL" id="RYFI01000010">
    <property type="protein sequence ID" value="RXF73094.1"/>
    <property type="molecule type" value="Genomic_DNA"/>
</dbReference>
<protein>
    <submittedName>
        <fullName evidence="3">YggT family protein</fullName>
    </submittedName>
</protein>
<keyword evidence="4" id="KW-1185">Reference proteome</keyword>